<dbReference type="EMBL" id="JBBNAE010000006">
    <property type="protein sequence ID" value="KAK9116487.1"/>
    <property type="molecule type" value="Genomic_DNA"/>
</dbReference>
<reference evidence="2 3" key="1">
    <citation type="submission" date="2024-01" db="EMBL/GenBank/DDBJ databases">
        <title>Genome assemblies of Stephania.</title>
        <authorList>
            <person name="Yang L."/>
        </authorList>
    </citation>
    <scope>NUCLEOTIDE SEQUENCE [LARGE SCALE GENOMIC DNA]</scope>
    <source>
        <strain evidence="2">QJT</strain>
        <tissue evidence="2">Leaf</tissue>
    </source>
</reference>
<accession>A0AAP0IJD6</accession>
<feature type="compositionally biased region" description="Polar residues" evidence="1">
    <location>
        <begin position="1"/>
        <end position="13"/>
    </location>
</feature>
<evidence type="ECO:0000313" key="2">
    <source>
        <dbReference type="EMBL" id="KAK9116487.1"/>
    </source>
</evidence>
<feature type="region of interest" description="Disordered" evidence="1">
    <location>
        <begin position="1"/>
        <end position="34"/>
    </location>
</feature>
<proteinExistence type="predicted"/>
<evidence type="ECO:0000313" key="3">
    <source>
        <dbReference type="Proteomes" id="UP001417504"/>
    </source>
</evidence>
<dbReference type="Proteomes" id="UP001417504">
    <property type="component" value="Unassembled WGS sequence"/>
</dbReference>
<comment type="caution">
    <text evidence="2">The sequence shown here is derived from an EMBL/GenBank/DDBJ whole genome shotgun (WGS) entry which is preliminary data.</text>
</comment>
<evidence type="ECO:0000256" key="1">
    <source>
        <dbReference type="SAM" id="MobiDB-lite"/>
    </source>
</evidence>
<keyword evidence="3" id="KW-1185">Reference proteome</keyword>
<sequence>MQESPKASKTSVGLNHFRHGNSDSANHTNSAFPKGAIRGMDLSWGWYGQEDKGDPREGFGRACQGFAQRPSCNHLRAGRTRT</sequence>
<gene>
    <name evidence="2" type="ORF">Sjap_015434</name>
</gene>
<feature type="compositionally biased region" description="Polar residues" evidence="1">
    <location>
        <begin position="22"/>
        <end position="31"/>
    </location>
</feature>
<organism evidence="2 3">
    <name type="scientific">Stephania japonica</name>
    <dbReference type="NCBI Taxonomy" id="461633"/>
    <lineage>
        <taxon>Eukaryota</taxon>
        <taxon>Viridiplantae</taxon>
        <taxon>Streptophyta</taxon>
        <taxon>Embryophyta</taxon>
        <taxon>Tracheophyta</taxon>
        <taxon>Spermatophyta</taxon>
        <taxon>Magnoliopsida</taxon>
        <taxon>Ranunculales</taxon>
        <taxon>Menispermaceae</taxon>
        <taxon>Menispermoideae</taxon>
        <taxon>Cissampelideae</taxon>
        <taxon>Stephania</taxon>
    </lineage>
</organism>
<name>A0AAP0IJD6_9MAGN</name>
<protein>
    <submittedName>
        <fullName evidence="2">Uncharacterized protein</fullName>
    </submittedName>
</protein>
<dbReference type="AlphaFoldDB" id="A0AAP0IJD6"/>